<dbReference type="PANTHER" id="PTHR44154:SF1">
    <property type="entry name" value="QUINONE OXIDOREDUCTASE"/>
    <property type="match status" value="1"/>
</dbReference>
<dbReference type="InterPro" id="IPR011032">
    <property type="entry name" value="GroES-like_sf"/>
</dbReference>
<dbReference type="SMART" id="SM00829">
    <property type="entry name" value="PKS_ER"/>
    <property type="match status" value="1"/>
</dbReference>
<keyword evidence="1" id="KW-0521">NADP</keyword>
<dbReference type="Proteomes" id="UP000267187">
    <property type="component" value="Unassembled WGS sequence"/>
</dbReference>
<evidence type="ECO:0000259" key="2">
    <source>
        <dbReference type="SMART" id="SM00829"/>
    </source>
</evidence>
<name>A0A3M0A9L0_9GAMM</name>
<proteinExistence type="predicted"/>
<evidence type="ECO:0000313" key="3">
    <source>
        <dbReference type="EMBL" id="RMA79518.1"/>
    </source>
</evidence>
<accession>A0A3M0A9L0</accession>
<organism evidence="3 4">
    <name type="scientific">Umboniibacter marinipuniceus</name>
    <dbReference type="NCBI Taxonomy" id="569599"/>
    <lineage>
        <taxon>Bacteria</taxon>
        <taxon>Pseudomonadati</taxon>
        <taxon>Pseudomonadota</taxon>
        <taxon>Gammaproteobacteria</taxon>
        <taxon>Cellvibrionales</taxon>
        <taxon>Cellvibrionaceae</taxon>
        <taxon>Umboniibacter</taxon>
    </lineage>
</organism>
<feature type="domain" description="Enoyl reductase (ER)" evidence="2">
    <location>
        <begin position="11"/>
        <end position="325"/>
    </location>
</feature>
<dbReference type="SUPFAM" id="SSF51735">
    <property type="entry name" value="NAD(P)-binding Rossmann-fold domains"/>
    <property type="match status" value="1"/>
</dbReference>
<dbReference type="OrthoDB" id="4190732at2"/>
<sequence length="329" mass="34964">MKAAWFESFGAAADTLIIGDQETPTPGAGEVLVKVAYTCPNPSDVKKRAGAFPNLLDNGPVIPNSDGSGVIEAVGEGVDPSRIGERVFVYQGQYGRLLGTAAEYIAIDSNRAPKLPDEAPMEVGALIGIPIMTAHRCVYADGDVTGKTILITGGAGRVGYYAIQWAKTAGATVVATASNPADEATCKEMGADFVVNHREANWGEAVVNALGGDKVDRVVDVEFGANLPEVLKCININGVIATYSSTQVKEPQLPFIQMMFMDLTLRMVIVYAMPEEAKMQAIADTQRMLSEGKLQHRIAHNLPFSEMVKSNELIEQGGFGGCVVVKVSA</sequence>
<gene>
    <name evidence="3" type="ORF">DFR27_1959</name>
</gene>
<dbReference type="AlphaFoldDB" id="A0A3M0A9L0"/>
<dbReference type="GO" id="GO:0016491">
    <property type="term" value="F:oxidoreductase activity"/>
    <property type="evidence" value="ECO:0007669"/>
    <property type="project" value="InterPro"/>
</dbReference>
<dbReference type="InterPro" id="IPR051603">
    <property type="entry name" value="Zinc-ADH_QOR/CCCR"/>
</dbReference>
<dbReference type="EMBL" id="REFJ01000004">
    <property type="protein sequence ID" value="RMA79518.1"/>
    <property type="molecule type" value="Genomic_DNA"/>
</dbReference>
<evidence type="ECO:0000256" key="1">
    <source>
        <dbReference type="ARBA" id="ARBA00022857"/>
    </source>
</evidence>
<dbReference type="InterPro" id="IPR013154">
    <property type="entry name" value="ADH-like_N"/>
</dbReference>
<dbReference type="Pfam" id="PF00107">
    <property type="entry name" value="ADH_zinc_N"/>
    <property type="match status" value="1"/>
</dbReference>
<dbReference type="RefSeq" id="WP_121877271.1">
    <property type="nucleotide sequence ID" value="NZ_REFJ01000004.1"/>
</dbReference>
<dbReference type="InterPro" id="IPR013149">
    <property type="entry name" value="ADH-like_C"/>
</dbReference>
<dbReference type="Gene3D" id="3.40.50.720">
    <property type="entry name" value="NAD(P)-binding Rossmann-like Domain"/>
    <property type="match status" value="1"/>
</dbReference>
<comment type="caution">
    <text evidence="3">The sequence shown here is derived from an EMBL/GenBank/DDBJ whole genome shotgun (WGS) entry which is preliminary data.</text>
</comment>
<dbReference type="InterPro" id="IPR036291">
    <property type="entry name" value="NAD(P)-bd_dom_sf"/>
</dbReference>
<evidence type="ECO:0000313" key="4">
    <source>
        <dbReference type="Proteomes" id="UP000267187"/>
    </source>
</evidence>
<dbReference type="CDD" id="cd08253">
    <property type="entry name" value="zeta_crystallin"/>
    <property type="match status" value="1"/>
</dbReference>
<keyword evidence="4" id="KW-1185">Reference proteome</keyword>
<dbReference type="PANTHER" id="PTHR44154">
    <property type="entry name" value="QUINONE OXIDOREDUCTASE"/>
    <property type="match status" value="1"/>
</dbReference>
<protein>
    <submittedName>
        <fullName evidence="3">NADPH:quinone reductase-like Zn-dependent oxidoreductase</fullName>
    </submittedName>
</protein>
<dbReference type="Gene3D" id="3.90.180.10">
    <property type="entry name" value="Medium-chain alcohol dehydrogenases, catalytic domain"/>
    <property type="match status" value="1"/>
</dbReference>
<dbReference type="SUPFAM" id="SSF50129">
    <property type="entry name" value="GroES-like"/>
    <property type="match status" value="1"/>
</dbReference>
<dbReference type="Pfam" id="PF08240">
    <property type="entry name" value="ADH_N"/>
    <property type="match status" value="1"/>
</dbReference>
<dbReference type="InterPro" id="IPR020843">
    <property type="entry name" value="ER"/>
</dbReference>
<reference evidence="3 4" key="1">
    <citation type="submission" date="2018-10" db="EMBL/GenBank/DDBJ databases">
        <title>Genomic Encyclopedia of Type Strains, Phase IV (KMG-IV): sequencing the most valuable type-strain genomes for metagenomic binning, comparative biology and taxonomic classification.</title>
        <authorList>
            <person name="Goeker M."/>
        </authorList>
    </citation>
    <scope>NUCLEOTIDE SEQUENCE [LARGE SCALE GENOMIC DNA]</scope>
    <source>
        <strain evidence="3 4">DSM 25080</strain>
    </source>
</reference>